<evidence type="ECO:0000256" key="2">
    <source>
        <dbReference type="ARBA" id="ARBA00022475"/>
    </source>
</evidence>
<comment type="subcellular location">
    <subcellularLocation>
        <location evidence="1">Cell membrane</location>
        <topology evidence="1">Multi-pass membrane protein</topology>
    </subcellularLocation>
</comment>
<feature type="transmembrane region" description="Helical" evidence="8">
    <location>
        <begin position="191"/>
        <end position="211"/>
    </location>
</feature>
<dbReference type="InterPro" id="IPR050297">
    <property type="entry name" value="LipidA_mod_glycosyltrf_83"/>
</dbReference>
<dbReference type="GO" id="GO:0016763">
    <property type="term" value="F:pentosyltransferase activity"/>
    <property type="evidence" value="ECO:0007669"/>
    <property type="project" value="TreeGrafter"/>
</dbReference>
<feature type="transmembrane region" description="Helical" evidence="8">
    <location>
        <begin position="267"/>
        <end position="289"/>
    </location>
</feature>
<feature type="domain" description="Glycosyltransferase RgtA/B/C/D-like" evidence="9">
    <location>
        <begin position="73"/>
        <end position="233"/>
    </location>
</feature>
<protein>
    <submittedName>
        <fullName evidence="10">Glycosyltransferase family 39 protein</fullName>
    </submittedName>
</protein>
<keyword evidence="11" id="KW-1185">Reference proteome</keyword>
<gene>
    <name evidence="10" type="ORF">J1M35_05415</name>
</gene>
<dbReference type="PANTHER" id="PTHR33908">
    <property type="entry name" value="MANNOSYLTRANSFERASE YKCB-RELATED"/>
    <property type="match status" value="1"/>
</dbReference>
<accession>A0A975CMQ6</accession>
<evidence type="ECO:0000256" key="3">
    <source>
        <dbReference type="ARBA" id="ARBA00022676"/>
    </source>
</evidence>
<dbReference type="GO" id="GO:0009103">
    <property type="term" value="P:lipopolysaccharide biosynthetic process"/>
    <property type="evidence" value="ECO:0007669"/>
    <property type="project" value="UniProtKB-ARBA"/>
</dbReference>
<dbReference type="GO" id="GO:0005886">
    <property type="term" value="C:plasma membrane"/>
    <property type="evidence" value="ECO:0007669"/>
    <property type="project" value="UniProtKB-SubCell"/>
</dbReference>
<feature type="transmembrane region" description="Helical" evidence="8">
    <location>
        <begin position="371"/>
        <end position="388"/>
    </location>
</feature>
<feature type="transmembrane region" description="Helical" evidence="8">
    <location>
        <begin position="218"/>
        <end position="236"/>
    </location>
</feature>
<evidence type="ECO:0000256" key="6">
    <source>
        <dbReference type="ARBA" id="ARBA00022989"/>
    </source>
</evidence>
<keyword evidence="4" id="KW-0808">Transferase</keyword>
<evidence type="ECO:0000256" key="5">
    <source>
        <dbReference type="ARBA" id="ARBA00022692"/>
    </source>
</evidence>
<feature type="transmembrane region" description="Helical" evidence="8">
    <location>
        <begin position="92"/>
        <end position="113"/>
    </location>
</feature>
<keyword evidence="3" id="KW-0328">Glycosyltransferase</keyword>
<dbReference type="AlphaFoldDB" id="A0A975CMQ6"/>
<name>A0A975CMQ6_9BURK</name>
<feature type="transmembrane region" description="Helical" evidence="8">
    <location>
        <begin position="145"/>
        <end position="162"/>
    </location>
</feature>
<reference evidence="10" key="1">
    <citation type="submission" date="2021-03" db="EMBL/GenBank/DDBJ databases">
        <title>Ottowia sp. 27C isolated from the cloaca of a Giant Asian pond turtle (Heosemys grandis).</title>
        <authorList>
            <person name="Spergser J."/>
            <person name="Busse H.-J."/>
        </authorList>
    </citation>
    <scope>NUCLEOTIDE SEQUENCE</scope>
    <source>
        <strain evidence="10">27C</strain>
    </source>
</reference>
<dbReference type="PANTHER" id="PTHR33908:SF11">
    <property type="entry name" value="MEMBRANE PROTEIN"/>
    <property type="match status" value="1"/>
</dbReference>
<feature type="transmembrane region" description="Helical" evidence="8">
    <location>
        <begin position="29"/>
        <end position="48"/>
    </location>
</feature>
<evidence type="ECO:0000313" key="11">
    <source>
        <dbReference type="Proteomes" id="UP000663903"/>
    </source>
</evidence>
<dbReference type="EMBL" id="CP071796">
    <property type="protein sequence ID" value="QTD46333.1"/>
    <property type="molecule type" value="Genomic_DNA"/>
</dbReference>
<feature type="transmembrane region" description="Helical" evidence="8">
    <location>
        <begin position="342"/>
        <end position="359"/>
    </location>
</feature>
<feature type="transmembrane region" description="Helical" evidence="8">
    <location>
        <begin position="120"/>
        <end position="139"/>
    </location>
</feature>
<keyword evidence="2" id="KW-1003">Cell membrane</keyword>
<organism evidence="10 11">
    <name type="scientific">Ottowia testudinis</name>
    <dbReference type="NCBI Taxonomy" id="2816950"/>
    <lineage>
        <taxon>Bacteria</taxon>
        <taxon>Pseudomonadati</taxon>
        <taxon>Pseudomonadota</taxon>
        <taxon>Betaproteobacteria</taxon>
        <taxon>Burkholderiales</taxon>
        <taxon>Comamonadaceae</taxon>
        <taxon>Ottowia</taxon>
    </lineage>
</organism>
<evidence type="ECO:0000259" key="9">
    <source>
        <dbReference type="Pfam" id="PF13231"/>
    </source>
</evidence>
<evidence type="ECO:0000256" key="4">
    <source>
        <dbReference type="ARBA" id="ARBA00022679"/>
    </source>
</evidence>
<evidence type="ECO:0000313" key="10">
    <source>
        <dbReference type="EMBL" id="QTD46333.1"/>
    </source>
</evidence>
<keyword evidence="5 8" id="KW-0812">Transmembrane</keyword>
<dbReference type="Pfam" id="PF13231">
    <property type="entry name" value="PMT_2"/>
    <property type="match status" value="1"/>
</dbReference>
<dbReference type="Proteomes" id="UP000663903">
    <property type="component" value="Chromosome"/>
</dbReference>
<feature type="transmembrane region" description="Helical" evidence="8">
    <location>
        <begin position="310"/>
        <end position="336"/>
    </location>
</feature>
<dbReference type="RefSeq" id="WP_208010232.1">
    <property type="nucleotide sequence ID" value="NZ_CP071796.1"/>
</dbReference>
<keyword evidence="7 8" id="KW-0472">Membrane</keyword>
<sequence length="536" mass="58097">MAVSALSSTPADPARPAVPPFARAPSMGAAMWAVVAWVTAYALVRVALSPALKWDYGEQMLWSQQLAWGYGAQPPLYTWLQWGANALFGPSVLALAAVKGWLIALTMLFWMLAARVVMPAPWAPAAALGTLLLPVSLWIGIRDVTHTLLVSCTIAAFWWLLLRQLRRPSLGGFVALGVAMAAAVLSKYNAVLVIGAAALAALSLAPTRRALLSRGWPWAPWLAAALLAPHAAWLLGHWDMASADTLEKLHRGAHASGGWLRDVVTGLASLLPLLLATLLPWALALSWAFGRGIWRRAALQPAAGDQAPPAWLGALLLRHVLLVLGGLLVMVLLGATRFDGRWLHPLLACVPVLGFAWWIRQPPDARARRRWLGLLATLAGVVLALPAVDTWRDARRGAPERFNWPVDAMARTLRYAGYDGRSLIVANHMTLGGTLRTVFPAARVVACDASDDEGLVCMARAVQGARRARQGWLLVSADHEAPREWWAAAGVIEDANVGALLQRHWLAYRGAGPHMVPMRFDFRWQPPALAVADTER</sequence>
<dbReference type="KEGG" id="otd:J1M35_05415"/>
<keyword evidence="6 8" id="KW-1133">Transmembrane helix</keyword>
<evidence type="ECO:0000256" key="1">
    <source>
        <dbReference type="ARBA" id="ARBA00004651"/>
    </source>
</evidence>
<evidence type="ECO:0000256" key="8">
    <source>
        <dbReference type="SAM" id="Phobius"/>
    </source>
</evidence>
<dbReference type="InterPro" id="IPR038731">
    <property type="entry name" value="RgtA/B/C-like"/>
</dbReference>
<proteinExistence type="predicted"/>
<evidence type="ECO:0000256" key="7">
    <source>
        <dbReference type="ARBA" id="ARBA00023136"/>
    </source>
</evidence>